<feature type="disulfide bond" description="Redox-active" evidence="4">
    <location>
        <begin position="471"/>
        <end position="475"/>
    </location>
</feature>
<dbReference type="CDD" id="cd02968">
    <property type="entry name" value="SCO"/>
    <property type="match status" value="1"/>
</dbReference>
<dbReference type="PROSITE" id="PS51352">
    <property type="entry name" value="THIOREDOXIN_2"/>
    <property type="match status" value="1"/>
</dbReference>
<keyword evidence="4" id="KW-1015">Disulfide bond</keyword>
<dbReference type="GO" id="GO:0033617">
    <property type="term" value="P:mitochondrial respiratory chain complex IV assembly"/>
    <property type="evidence" value="ECO:0007669"/>
    <property type="project" value="TreeGrafter"/>
</dbReference>
<evidence type="ECO:0000313" key="8">
    <source>
        <dbReference type="Proteomes" id="UP000006671"/>
    </source>
</evidence>
<evidence type="ECO:0000256" key="2">
    <source>
        <dbReference type="ARBA" id="ARBA00023008"/>
    </source>
</evidence>
<evidence type="ECO:0000256" key="1">
    <source>
        <dbReference type="ARBA" id="ARBA00010996"/>
    </source>
</evidence>
<comment type="similarity">
    <text evidence="1">Belongs to the SCO1/2 family.</text>
</comment>
<evidence type="ECO:0000313" key="7">
    <source>
        <dbReference type="EMBL" id="EFC40872.1"/>
    </source>
</evidence>
<dbReference type="InterPro" id="IPR002110">
    <property type="entry name" value="Ankyrin_rpt"/>
</dbReference>
<dbReference type="SUPFAM" id="SSF52833">
    <property type="entry name" value="Thioredoxin-like"/>
    <property type="match status" value="1"/>
</dbReference>
<evidence type="ECO:0000256" key="5">
    <source>
        <dbReference type="SAM" id="MobiDB-lite"/>
    </source>
</evidence>
<dbReference type="KEGG" id="ngr:NAEGRDRAFT_51459"/>
<dbReference type="eggNOG" id="KOG2792">
    <property type="taxonomic scope" value="Eukaryota"/>
</dbReference>
<keyword evidence="3" id="KW-0479">Metal-binding</keyword>
<dbReference type="VEuPathDB" id="AmoebaDB:NAEGRDRAFT_51459"/>
<dbReference type="GeneID" id="8855592"/>
<feature type="region of interest" description="Disordered" evidence="5">
    <location>
        <begin position="356"/>
        <end position="377"/>
    </location>
</feature>
<dbReference type="FunFam" id="3.40.30.10:FF:000013">
    <property type="entry name" value="Blast:Protein SCO1 homolog, mitochondrial"/>
    <property type="match status" value="1"/>
</dbReference>
<dbReference type="InParanoid" id="D2VQH7"/>
<feature type="binding site" evidence="3">
    <location>
        <position position="475"/>
    </location>
    <ligand>
        <name>Cu cation</name>
        <dbReference type="ChEBI" id="CHEBI:23378"/>
    </ligand>
</feature>
<feature type="domain" description="Thioredoxin" evidence="6">
    <location>
        <begin position="433"/>
        <end position="564"/>
    </location>
</feature>
<evidence type="ECO:0000256" key="4">
    <source>
        <dbReference type="PIRSR" id="PIRSR603782-2"/>
    </source>
</evidence>
<feature type="binding site" evidence="3">
    <location>
        <position position="565"/>
    </location>
    <ligand>
        <name>Cu cation</name>
        <dbReference type="ChEBI" id="CHEBI:23378"/>
    </ligand>
</feature>
<dbReference type="PANTHER" id="PTHR12151:SF5">
    <property type="entry name" value="AT19154P"/>
    <property type="match status" value="1"/>
</dbReference>
<sequence length="605" mass="68886">MSKRTFDEYSNNDHYYSVIGSCGSLEGRENTSKRVLPAMMQTESSDDFMDGMLINTKEKVSAIDYDETPSNFLNIEPNLPDFVHMMESKKRKIDLESSIQQSIDSFEDLFFKAINNGDLDCLLVLLRQVPTNFDINMPNHIHPFKDQPALHIACNCGYTDFLKLLLEHFKPTLNINLENSKGSRSIHFAAYGGSLQILITLVGHVARYCHVNGVDLTFQQGKEFIFQGRNTEIYITPQNARVIHEFVNSKTNDENQRTPLIIATEKGNTDAVQFLLSLDKALREACPELQDATTIGTQGSYLPIHKAASRNNTEIIQLLLEHNPGSVNAKTSKRKFPSSFITSSNQVIYRGFSQTQFKRSEEKKQEESRSEEQSQQQQEEKKSYFKRLFSPANLILPAVFGIVLYNFASYDVRQKKREAELEKQASSKAVKAVGAPKLGGAFTLVNTKGEVVTDSEFRGKFMFMYFGFTNCPDVCPTEMKKMTKALQKIEKENPELADKIVPVFVSCDPPRDSCTAVIEYLQDYHPRFVGLTGTPDQISRICKKYRVYYNAPDYKEGSQDYLVDHSIFIYLMDPYGHLSEYFAQNTTADKIYESVSTALKSYKWE</sequence>
<dbReference type="InterPro" id="IPR003782">
    <property type="entry name" value="SCO1/SenC"/>
</dbReference>
<protein>
    <submittedName>
        <fullName evidence="7">Predicted protein</fullName>
    </submittedName>
</protein>
<evidence type="ECO:0000256" key="3">
    <source>
        <dbReference type="PIRSR" id="PIRSR603782-1"/>
    </source>
</evidence>
<dbReference type="Gene3D" id="1.25.40.20">
    <property type="entry name" value="Ankyrin repeat-containing domain"/>
    <property type="match status" value="2"/>
</dbReference>
<dbReference type="InterPro" id="IPR036249">
    <property type="entry name" value="Thioredoxin-like_sf"/>
</dbReference>
<dbReference type="GO" id="GO:0046872">
    <property type="term" value="F:metal ion binding"/>
    <property type="evidence" value="ECO:0007669"/>
    <property type="project" value="UniProtKB-KW"/>
</dbReference>
<name>D2VQH7_NAEGR</name>
<dbReference type="PANTHER" id="PTHR12151">
    <property type="entry name" value="ELECTRON TRANSPORT PROTIN SCO1/SENC FAMILY MEMBER"/>
    <property type="match status" value="1"/>
</dbReference>
<dbReference type="STRING" id="5762.D2VQH7"/>
<dbReference type="InterPro" id="IPR036770">
    <property type="entry name" value="Ankyrin_rpt-contain_sf"/>
</dbReference>
<keyword evidence="8" id="KW-1185">Reference proteome</keyword>
<reference evidence="7 8" key="1">
    <citation type="journal article" date="2010" name="Cell">
        <title>The genome of Naegleria gruberi illuminates early eukaryotic versatility.</title>
        <authorList>
            <person name="Fritz-Laylin L.K."/>
            <person name="Prochnik S.E."/>
            <person name="Ginger M.L."/>
            <person name="Dacks J.B."/>
            <person name="Carpenter M.L."/>
            <person name="Field M.C."/>
            <person name="Kuo A."/>
            <person name="Paredez A."/>
            <person name="Chapman J."/>
            <person name="Pham J."/>
            <person name="Shu S."/>
            <person name="Neupane R."/>
            <person name="Cipriano M."/>
            <person name="Mancuso J."/>
            <person name="Tu H."/>
            <person name="Salamov A."/>
            <person name="Lindquist E."/>
            <person name="Shapiro H."/>
            <person name="Lucas S."/>
            <person name="Grigoriev I.V."/>
            <person name="Cande W.Z."/>
            <person name="Fulton C."/>
            <person name="Rokhsar D.S."/>
            <person name="Dawson S.C."/>
        </authorList>
    </citation>
    <scope>NUCLEOTIDE SEQUENCE [LARGE SCALE GENOMIC DNA]</scope>
    <source>
        <strain evidence="7 8">NEG-M</strain>
    </source>
</reference>
<dbReference type="SMART" id="SM00248">
    <property type="entry name" value="ANK"/>
    <property type="match status" value="5"/>
</dbReference>
<feature type="binding site" evidence="3">
    <location>
        <position position="471"/>
    </location>
    <ligand>
        <name>Cu cation</name>
        <dbReference type="ChEBI" id="CHEBI:23378"/>
    </ligand>
</feature>
<gene>
    <name evidence="7" type="ORF">NAEGRDRAFT_51459</name>
</gene>
<dbReference type="OrthoDB" id="270009at2759"/>
<dbReference type="AlphaFoldDB" id="D2VQH7"/>
<dbReference type="Pfam" id="PF02630">
    <property type="entry name" value="SCO1-SenC"/>
    <property type="match status" value="1"/>
</dbReference>
<dbReference type="Proteomes" id="UP000006671">
    <property type="component" value="Unassembled WGS sequence"/>
</dbReference>
<dbReference type="GO" id="GO:0005739">
    <property type="term" value="C:mitochondrion"/>
    <property type="evidence" value="ECO:0007669"/>
    <property type="project" value="GOC"/>
</dbReference>
<dbReference type="Gene3D" id="3.40.30.10">
    <property type="entry name" value="Glutaredoxin"/>
    <property type="match status" value="1"/>
</dbReference>
<evidence type="ECO:0000259" key="6">
    <source>
        <dbReference type="PROSITE" id="PS51352"/>
    </source>
</evidence>
<keyword evidence="2 3" id="KW-0186">Copper</keyword>
<dbReference type="RefSeq" id="XP_002673616.1">
    <property type="nucleotide sequence ID" value="XM_002673570.1"/>
</dbReference>
<dbReference type="Pfam" id="PF12796">
    <property type="entry name" value="Ank_2"/>
    <property type="match status" value="2"/>
</dbReference>
<organism evidence="8">
    <name type="scientific">Naegleria gruberi</name>
    <name type="common">Amoeba</name>
    <dbReference type="NCBI Taxonomy" id="5762"/>
    <lineage>
        <taxon>Eukaryota</taxon>
        <taxon>Discoba</taxon>
        <taxon>Heterolobosea</taxon>
        <taxon>Tetramitia</taxon>
        <taxon>Eutetramitia</taxon>
        <taxon>Vahlkampfiidae</taxon>
        <taxon>Naegleria</taxon>
    </lineage>
</organism>
<accession>D2VQH7</accession>
<dbReference type="SUPFAM" id="SSF48403">
    <property type="entry name" value="Ankyrin repeat"/>
    <property type="match status" value="1"/>
</dbReference>
<dbReference type="InterPro" id="IPR013766">
    <property type="entry name" value="Thioredoxin_domain"/>
</dbReference>
<dbReference type="EMBL" id="GG738889">
    <property type="protein sequence ID" value="EFC40872.1"/>
    <property type="molecule type" value="Genomic_DNA"/>
</dbReference>
<proteinExistence type="inferred from homology"/>
<feature type="compositionally biased region" description="Basic and acidic residues" evidence="5">
    <location>
        <begin position="358"/>
        <end position="377"/>
    </location>
</feature>